<evidence type="ECO:0000259" key="3">
    <source>
        <dbReference type="PROSITE" id="PS50089"/>
    </source>
</evidence>
<gene>
    <name evidence="4" type="ORF">FDP41_001591</name>
</gene>
<dbReference type="VEuPathDB" id="AmoebaDB:NF0075140"/>
<keyword evidence="1" id="KW-0863">Zinc-finger</keyword>
<dbReference type="GO" id="GO:0005634">
    <property type="term" value="C:nucleus"/>
    <property type="evidence" value="ECO:0007669"/>
    <property type="project" value="TreeGrafter"/>
</dbReference>
<name>A0A6A5C003_NAEFO</name>
<dbReference type="PANTHER" id="PTHR13198:SF4">
    <property type="entry name" value="E3 UBIQUITIN-PROTEIN LIGASE RNF25"/>
    <property type="match status" value="1"/>
</dbReference>
<keyword evidence="5" id="KW-1185">Reference proteome</keyword>
<organism evidence="4 5">
    <name type="scientific">Naegleria fowleri</name>
    <name type="common">Brain eating amoeba</name>
    <dbReference type="NCBI Taxonomy" id="5763"/>
    <lineage>
        <taxon>Eukaryota</taxon>
        <taxon>Discoba</taxon>
        <taxon>Heterolobosea</taxon>
        <taxon>Tetramitia</taxon>
        <taxon>Eutetramitia</taxon>
        <taxon>Vahlkampfiidae</taxon>
        <taxon>Naegleria</taxon>
    </lineage>
</organism>
<dbReference type="Gene3D" id="3.10.110.10">
    <property type="entry name" value="Ubiquitin Conjugating Enzyme"/>
    <property type="match status" value="1"/>
</dbReference>
<evidence type="ECO:0000256" key="1">
    <source>
        <dbReference type="PROSITE-ProRule" id="PRU00175"/>
    </source>
</evidence>
<reference evidence="4 5" key="1">
    <citation type="journal article" date="2019" name="Sci. Rep.">
        <title>Nanopore sequencing improves the draft genome of the human pathogenic amoeba Naegleria fowleri.</title>
        <authorList>
            <person name="Liechti N."/>
            <person name="Schurch N."/>
            <person name="Bruggmann R."/>
            <person name="Wittwer M."/>
        </authorList>
    </citation>
    <scope>NUCLEOTIDE SEQUENCE [LARGE SCALE GENOMIC DNA]</scope>
    <source>
        <strain evidence="4 5">ATCC 30894</strain>
    </source>
</reference>
<dbReference type="VEuPathDB" id="AmoebaDB:NfTy_053970"/>
<dbReference type="GeneID" id="68108809"/>
<dbReference type="VEuPathDB" id="AmoebaDB:FDP41_001591"/>
<dbReference type="InterPro" id="IPR039133">
    <property type="entry name" value="RNF25"/>
</dbReference>
<dbReference type="Gene3D" id="3.30.40.10">
    <property type="entry name" value="Zinc/RING finger domain, C3HC4 (zinc finger)"/>
    <property type="match status" value="1"/>
</dbReference>
<comment type="caution">
    <text evidence="4">The sequence shown here is derived from an EMBL/GenBank/DDBJ whole genome shotgun (WGS) entry which is preliminary data.</text>
</comment>
<dbReference type="SUPFAM" id="SSF54495">
    <property type="entry name" value="UBC-like"/>
    <property type="match status" value="1"/>
</dbReference>
<dbReference type="InterPro" id="IPR001841">
    <property type="entry name" value="Znf_RING"/>
</dbReference>
<dbReference type="GO" id="GO:0008270">
    <property type="term" value="F:zinc ion binding"/>
    <property type="evidence" value="ECO:0007669"/>
    <property type="project" value="UniProtKB-KW"/>
</dbReference>
<dbReference type="GO" id="GO:0061630">
    <property type="term" value="F:ubiquitin protein ligase activity"/>
    <property type="evidence" value="ECO:0007669"/>
    <property type="project" value="InterPro"/>
</dbReference>
<dbReference type="InterPro" id="IPR016135">
    <property type="entry name" value="UBQ-conjugating_enzyme/RWD"/>
</dbReference>
<feature type="domain" description="RING-type" evidence="3">
    <location>
        <begin position="177"/>
        <end position="213"/>
    </location>
</feature>
<dbReference type="OrthoDB" id="8062037at2759"/>
<protein>
    <recommendedName>
        <fullName evidence="3">RING-type domain-containing protein</fullName>
    </recommendedName>
</protein>
<proteinExistence type="predicted"/>
<dbReference type="SMART" id="SM00184">
    <property type="entry name" value="RING"/>
    <property type="match status" value="1"/>
</dbReference>
<feature type="compositionally biased region" description="Pro residues" evidence="2">
    <location>
        <begin position="326"/>
        <end position="338"/>
    </location>
</feature>
<dbReference type="PROSITE" id="PS50089">
    <property type="entry name" value="ZF_RING_2"/>
    <property type="match status" value="1"/>
</dbReference>
<dbReference type="Pfam" id="PF17123">
    <property type="entry name" value="zf-RING_11"/>
    <property type="match status" value="1"/>
</dbReference>
<dbReference type="AlphaFoldDB" id="A0A6A5C003"/>
<dbReference type="PANTHER" id="PTHR13198">
    <property type="entry name" value="RING FINGER PROTEIN 25"/>
    <property type="match status" value="1"/>
</dbReference>
<keyword evidence="1" id="KW-0862">Zinc</keyword>
<evidence type="ECO:0000313" key="5">
    <source>
        <dbReference type="Proteomes" id="UP000444721"/>
    </source>
</evidence>
<accession>A0A6A5C003</accession>
<evidence type="ECO:0000313" key="4">
    <source>
        <dbReference type="EMBL" id="KAF0979248.1"/>
    </source>
</evidence>
<feature type="region of interest" description="Disordered" evidence="2">
    <location>
        <begin position="320"/>
        <end position="346"/>
    </location>
</feature>
<evidence type="ECO:0000256" key="2">
    <source>
        <dbReference type="SAM" id="MobiDB-lite"/>
    </source>
</evidence>
<dbReference type="InterPro" id="IPR013083">
    <property type="entry name" value="Znf_RING/FYVE/PHD"/>
</dbReference>
<dbReference type="SUPFAM" id="SSF57850">
    <property type="entry name" value="RING/U-box"/>
    <property type="match status" value="1"/>
</dbReference>
<dbReference type="RefSeq" id="XP_044563961.1">
    <property type="nucleotide sequence ID" value="XM_044704692.1"/>
</dbReference>
<dbReference type="CDD" id="cd23818">
    <property type="entry name" value="RWD_RNF25"/>
    <property type="match status" value="1"/>
</dbReference>
<dbReference type="OMA" id="ISIPWRR"/>
<keyword evidence="1" id="KW-0479">Metal-binding</keyword>
<dbReference type="Pfam" id="PF05773">
    <property type="entry name" value="RWD"/>
    <property type="match status" value="1"/>
</dbReference>
<dbReference type="EMBL" id="VFQX01000027">
    <property type="protein sequence ID" value="KAF0979248.1"/>
    <property type="molecule type" value="Genomic_DNA"/>
</dbReference>
<dbReference type="Proteomes" id="UP000444721">
    <property type="component" value="Unassembled WGS sequence"/>
</dbReference>
<dbReference type="GO" id="GO:0016567">
    <property type="term" value="P:protein ubiquitination"/>
    <property type="evidence" value="ECO:0007669"/>
    <property type="project" value="TreeGrafter"/>
</dbReference>
<dbReference type="InterPro" id="IPR006575">
    <property type="entry name" value="RWD_dom"/>
</dbReference>
<sequence length="450" mass="51930">MSELTTTTTTSYSLIGRDLLCMEVEMLKALFPDEGHVLKIENFFMDDESKNHEQEPLRICITITPSTGMDDSSQFVSLQLCFKISNIDEYPLYLKKEVSMPRKTSSEDVSSFISIPWRRGLSEVQCNYMLSYLYKKAYQLISECDDFSMSPPIYNLYEEAREYLTHENERQLEVSRCSICLDGFSESGGPVTKLPCFHIFHTDCLHTWFHFKCRDRYDEYLKLLDRDDRGITDDASTPTSETELEASSSSPIIFDQSLKESVLEDSNIFYCPVCRVLIPMHIVETQINIKKDEIIAQYKKEKRKEEAERKKELRRLAQLQEQQKPQPHPQPNVTLPPPIKKEKKKDLKGSWNGISELYGVIVEGVTYSNQMGTKHKEKTFKDLKDVTRVRVLNLGSSSSGKGPKTMTMMVEFISMELAEKFQREFNNKTVLEDTLVCTVAPNQPTTPKQE</sequence>